<evidence type="ECO:0000313" key="1">
    <source>
        <dbReference type="EMBL" id="EFC51905.1"/>
    </source>
</evidence>
<protein>
    <submittedName>
        <fullName evidence="1">Uncharacterized protein</fullName>
    </submittedName>
</protein>
<organism evidence="1 2">
    <name type="scientific">Neisseria subflava NJ9703</name>
    <dbReference type="NCBI Taxonomy" id="546268"/>
    <lineage>
        <taxon>Bacteria</taxon>
        <taxon>Pseudomonadati</taxon>
        <taxon>Pseudomonadota</taxon>
        <taxon>Betaproteobacteria</taxon>
        <taxon>Neisseriales</taxon>
        <taxon>Neisseriaceae</taxon>
        <taxon>Neisseria</taxon>
    </lineage>
</organism>
<gene>
    <name evidence="1" type="ORF">NEISUBOT_04612</name>
</gene>
<dbReference type="Proteomes" id="UP000004621">
    <property type="component" value="Unassembled WGS sequence"/>
</dbReference>
<dbReference type="EMBL" id="ACEO02000007">
    <property type="protein sequence ID" value="EFC51905.1"/>
    <property type="molecule type" value="Genomic_DNA"/>
</dbReference>
<accession>A0A9W5MZ71</accession>
<comment type="caution">
    <text evidence="1">The sequence shown here is derived from an EMBL/GenBank/DDBJ whole genome shotgun (WGS) entry which is preliminary data.</text>
</comment>
<evidence type="ECO:0000313" key="2">
    <source>
        <dbReference type="Proteomes" id="UP000004621"/>
    </source>
</evidence>
<dbReference type="AlphaFoldDB" id="A0A9W5MZ71"/>
<sequence>MGATAGQAANTACQASCRCERVACFRYFCTLKYAHAQINQADGVFFFVNFYHRPADGCNADIETEDVVDWIGFECSHQFLRNVMFGKYKYILGKYYYANEMLDWVPIWN</sequence>
<name>A0A9W5MZ71_NEISU</name>
<reference evidence="1 2" key="1">
    <citation type="submission" date="2010-01" db="EMBL/GenBank/DDBJ databases">
        <authorList>
            <person name="Weinstock G."/>
            <person name="Sodergren E."/>
            <person name="Clifton S."/>
            <person name="Fulton L."/>
            <person name="Fulton B."/>
            <person name="Courtney L."/>
            <person name="Fronick C."/>
            <person name="Harrison M."/>
            <person name="Strong C."/>
            <person name="Farmer C."/>
            <person name="Delahaunty K."/>
            <person name="Markovic C."/>
            <person name="Hall O."/>
            <person name="Minx P."/>
            <person name="Tomlinson C."/>
            <person name="Mitreva M."/>
            <person name="Nelson J."/>
            <person name="Hou S."/>
            <person name="Wollam A."/>
            <person name="Pepin K.H."/>
            <person name="Johnson M."/>
            <person name="Bhonagiri V."/>
            <person name="Nash W.E."/>
            <person name="Warren W."/>
            <person name="Chinwalla A."/>
            <person name="Mardis E.R."/>
            <person name="Wilson R.K."/>
        </authorList>
    </citation>
    <scope>NUCLEOTIDE SEQUENCE [LARGE SCALE GENOMIC DNA]</scope>
    <source>
        <strain evidence="1 2">NJ9703</strain>
    </source>
</reference>
<proteinExistence type="predicted"/>